<dbReference type="FunFam" id="2.60.40.10:FF:000495">
    <property type="entry name" value="Periplasmic beta-glucosidase"/>
    <property type="match status" value="1"/>
</dbReference>
<dbReference type="PANTHER" id="PTHR42715:SF10">
    <property type="entry name" value="BETA-GLUCOSIDASE"/>
    <property type="match status" value="1"/>
</dbReference>
<dbReference type="InterPro" id="IPR026891">
    <property type="entry name" value="Fn3-like"/>
</dbReference>
<keyword evidence="4" id="KW-0326">Glycosidase</keyword>
<dbReference type="InterPro" id="IPR017853">
    <property type="entry name" value="GH"/>
</dbReference>
<dbReference type="InterPro" id="IPR002772">
    <property type="entry name" value="Glyco_hydro_3_C"/>
</dbReference>
<dbReference type="Pfam" id="PF00933">
    <property type="entry name" value="Glyco_hydro_3"/>
    <property type="match status" value="1"/>
</dbReference>
<dbReference type="Proteomes" id="UP000186156">
    <property type="component" value="Unassembled WGS sequence"/>
</dbReference>
<dbReference type="OrthoDB" id="9805821at2"/>
<dbReference type="InterPro" id="IPR019800">
    <property type="entry name" value="Glyco_hydro_3_AS"/>
</dbReference>
<reference evidence="7" key="1">
    <citation type="submission" date="2017-01" db="EMBL/GenBank/DDBJ databases">
        <authorList>
            <person name="Varghese N."/>
            <person name="Submissions S."/>
        </authorList>
    </citation>
    <scope>NUCLEOTIDE SEQUENCE [LARGE SCALE GENOMIC DNA]</scope>
    <source>
        <strain evidence="7">DSM 16176</strain>
    </source>
</reference>
<evidence type="ECO:0000313" key="6">
    <source>
        <dbReference type="EMBL" id="SIT05091.1"/>
    </source>
</evidence>
<evidence type="ECO:0000256" key="2">
    <source>
        <dbReference type="ARBA" id="ARBA00022801"/>
    </source>
</evidence>
<evidence type="ECO:0000259" key="5">
    <source>
        <dbReference type="SMART" id="SM01217"/>
    </source>
</evidence>
<dbReference type="Pfam" id="PF14310">
    <property type="entry name" value="Fn3-like"/>
    <property type="match status" value="1"/>
</dbReference>
<dbReference type="Pfam" id="PF01915">
    <property type="entry name" value="Glyco_hydro_3_C"/>
    <property type="match status" value="1"/>
</dbReference>
<name>A0A1N7P3C8_9BACL</name>
<dbReference type="Gene3D" id="2.60.40.10">
    <property type="entry name" value="Immunoglobulins"/>
    <property type="match status" value="1"/>
</dbReference>
<dbReference type="SUPFAM" id="SSF51445">
    <property type="entry name" value="(Trans)glycosidases"/>
    <property type="match status" value="1"/>
</dbReference>
<organism evidence="6 7">
    <name type="scientific">Alicyclobacillus vulcanalis</name>
    <dbReference type="NCBI Taxonomy" id="252246"/>
    <lineage>
        <taxon>Bacteria</taxon>
        <taxon>Bacillati</taxon>
        <taxon>Bacillota</taxon>
        <taxon>Bacilli</taxon>
        <taxon>Bacillales</taxon>
        <taxon>Alicyclobacillaceae</taxon>
        <taxon>Alicyclobacillus</taxon>
    </lineage>
</organism>
<sequence>MAYRDLVSQLTLEEKASLCSGLNFWQTQPIERLGIPALCLTDGPHGVRLQRQGGGVFDSEPATCFPTSAALASTWNPALVERVGEALGDECRSLGVHVLLGPGANIKRSPLCGRNFEYFSEDPLLSGQMAAAHIRGVQSRGVGTSLKHFAANNQEYRRLTTDARVDERALREIYLASFEGAVQGGRPWTVMCAYNRLNGTYCSEHPWLLTEVLRRQWGFDGIVVSDWGAVNDRVRALAAGLDLEMPGGPYAQDADIVRAVREGRLDEAQLDETVTRLLELVDRAYRPRADEPIDVEGHHRLAREVAGEAMVLLKNDGSVLPVAPGSRVAVIGAFAEHPRYQGGGSSHVTPTRLDIPLHELKRAFGEESVTYAPGYALDDDEPRADLIEEAARIAAEADAAIVFAGLPESWESEGYDRPHMRMPDAHVQLIEAIAARQPNVIVVLSNGAPVEMPWISKVPAVIEAYLAGQAFGGAIADVLSGAVNPSGKLAETFPIRLEHNPSHPFFPGEGDRVEYREGVFVGYRYYDTKEMDVLFPFGHGLSYTTFTYENLRASTGRMRDDEVLVVQVDVRNTGPRFGKEVVQLYVEPGSPRTIRPRRELRAFAKVALHPGEVQTVEFQLGKRAFSHYDEEAQDFVVESGPYLIRVGASSRDLRLEARVEVESTAPRRPIAVHANALLGDLLADPVTGPVLRALMQERLAGSPLGADIESNPTLEAFMKFTPIGRLTTLFGVPRDEIEQVMERLREAQAAASGGEDSE</sequence>
<dbReference type="InterPro" id="IPR050288">
    <property type="entry name" value="Cellulose_deg_GH3"/>
</dbReference>
<dbReference type="PROSITE" id="PS00775">
    <property type="entry name" value="GLYCOSYL_HYDROL_F3"/>
    <property type="match status" value="1"/>
</dbReference>
<feature type="domain" description="Fibronectin type III-like" evidence="5">
    <location>
        <begin position="580"/>
        <end position="650"/>
    </location>
</feature>
<accession>A0A1N7P3C8</accession>
<dbReference type="InterPro" id="IPR036881">
    <property type="entry name" value="Glyco_hydro_3_C_sf"/>
</dbReference>
<dbReference type="InterPro" id="IPR001764">
    <property type="entry name" value="Glyco_hydro_3_N"/>
</dbReference>
<dbReference type="SUPFAM" id="SSF52279">
    <property type="entry name" value="Beta-D-glucan exohydrolase, C-terminal domain"/>
    <property type="match status" value="1"/>
</dbReference>
<dbReference type="InterPro" id="IPR013783">
    <property type="entry name" value="Ig-like_fold"/>
</dbReference>
<keyword evidence="2 4" id="KW-0378">Hydrolase</keyword>
<dbReference type="PRINTS" id="PR00133">
    <property type="entry name" value="GLHYDRLASE3"/>
</dbReference>
<proteinExistence type="inferred from homology"/>
<evidence type="ECO:0000313" key="7">
    <source>
        <dbReference type="Proteomes" id="UP000186156"/>
    </source>
</evidence>
<evidence type="ECO:0000256" key="1">
    <source>
        <dbReference type="ARBA" id="ARBA00005336"/>
    </source>
</evidence>
<protein>
    <submittedName>
        <fullName evidence="6">Beta-glucosidase</fullName>
    </submittedName>
</protein>
<comment type="similarity">
    <text evidence="1 4">Belongs to the glycosyl hydrolase 3 family.</text>
</comment>
<dbReference type="PANTHER" id="PTHR42715">
    <property type="entry name" value="BETA-GLUCOSIDASE"/>
    <property type="match status" value="1"/>
</dbReference>
<dbReference type="GO" id="GO:0008422">
    <property type="term" value="F:beta-glucosidase activity"/>
    <property type="evidence" value="ECO:0007669"/>
    <property type="project" value="UniProtKB-ARBA"/>
</dbReference>
<dbReference type="GO" id="GO:0005975">
    <property type="term" value="P:carbohydrate metabolic process"/>
    <property type="evidence" value="ECO:0007669"/>
    <property type="project" value="InterPro"/>
</dbReference>
<dbReference type="Gene3D" id="3.20.20.300">
    <property type="entry name" value="Glycoside hydrolase, family 3, N-terminal domain"/>
    <property type="match status" value="1"/>
</dbReference>
<evidence type="ECO:0000256" key="4">
    <source>
        <dbReference type="RuleBase" id="RU361161"/>
    </source>
</evidence>
<dbReference type="InterPro" id="IPR036962">
    <property type="entry name" value="Glyco_hydro_3_N_sf"/>
</dbReference>
<dbReference type="Gene3D" id="3.40.50.1700">
    <property type="entry name" value="Glycoside hydrolase family 3 C-terminal domain"/>
    <property type="match status" value="1"/>
</dbReference>
<dbReference type="STRING" id="252246.SAMN05421799_11124"/>
<keyword evidence="7" id="KW-1185">Reference proteome</keyword>
<dbReference type="RefSeq" id="WP_076348442.1">
    <property type="nucleotide sequence ID" value="NZ_FTOO01000011.1"/>
</dbReference>
<evidence type="ECO:0000256" key="3">
    <source>
        <dbReference type="ARBA" id="ARBA00023277"/>
    </source>
</evidence>
<dbReference type="AlphaFoldDB" id="A0A1N7P3C8"/>
<keyword evidence="3" id="KW-0119">Carbohydrate metabolism</keyword>
<dbReference type="EMBL" id="FTOO01000011">
    <property type="protein sequence ID" value="SIT05091.1"/>
    <property type="molecule type" value="Genomic_DNA"/>
</dbReference>
<gene>
    <name evidence="6" type="ORF">SAMN05421799_11124</name>
</gene>
<dbReference type="SMART" id="SM01217">
    <property type="entry name" value="Fn3_like"/>
    <property type="match status" value="1"/>
</dbReference>